<dbReference type="SMART" id="SM00151">
    <property type="entry name" value="SWIB"/>
    <property type="match status" value="1"/>
</dbReference>
<dbReference type="InterPro" id="IPR019835">
    <property type="entry name" value="SWIB_domain"/>
</dbReference>
<name>A0A9N9A960_FUNMO</name>
<feature type="domain" description="SWIB" evidence="1">
    <location>
        <begin position="265"/>
        <end position="323"/>
    </location>
</feature>
<organism evidence="2 3">
    <name type="scientific">Funneliformis mosseae</name>
    <name type="common">Endomycorrhizal fungus</name>
    <name type="synonym">Glomus mosseae</name>
    <dbReference type="NCBI Taxonomy" id="27381"/>
    <lineage>
        <taxon>Eukaryota</taxon>
        <taxon>Fungi</taxon>
        <taxon>Fungi incertae sedis</taxon>
        <taxon>Mucoromycota</taxon>
        <taxon>Glomeromycotina</taxon>
        <taxon>Glomeromycetes</taxon>
        <taxon>Glomerales</taxon>
        <taxon>Glomeraceae</taxon>
        <taxon>Funneliformis</taxon>
    </lineage>
</organism>
<dbReference type="AlphaFoldDB" id="A0A9N9A960"/>
<proteinExistence type="predicted"/>
<evidence type="ECO:0000313" key="2">
    <source>
        <dbReference type="EMBL" id="CAG8520983.1"/>
    </source>
</evidence>
<dbReference type="PANTHER" id="PTHR13844">
    <property type="entry name" value="SWI/SNF-RELATED MATRIX-ASSOCIATED ACTIN-DEPENDENT REGULATOR OF CHROMATIN SUBFAMILY D"/>
    <property type="match status" value="1"/>
</dbReference>
<comment type="caution">
    <text evidence="2">The sequence shown here is derived from an EMBL/GenBank/DDBJ whole genome shotgun (WGS) entry which is preliminary data.</text>
</comment>
<dbReference type="InterPro" id="IPR003121">
    <property type="entry name" value="SWIB_MDM2_domain"/>
</dbReference>
<evidence type="ECO:0000259" key="1">
    <source>
        <dbReference type="SMART" id="SM00151"/>
    </source>
</evidence>
<keyword evidence="3" id="KW-1185">Reference proteome</keyword>
<protein>
    <submittedName>
        <fullName evidence="2">6055_t:CDS:1</fullName>
    </submittedName>
</protein>
<dbReference type="SUPFAM" id="SSF47592">
    <property type="entry name" value="SWIB/MDM2 domain"/>
    <property type="match status" value="1"/>
</dbReference>
<dbReference type="CDD" id="cd10568">
    <property type="entry name" value="SWIB_like"/>
    <property type="match status" value="1"/>
</dbReference>
<reference evidence="2" key="1">
    <citation type="submission" date="2021-06" db="EMBL/GenBank/DDBJ databases">
        <authorList>
            <person name="Kallberg Y."/>
            <person name="Tangrot J."/>
            <person name="Rosling A."/>
        </authorList>
    </citation>
    <scope>NUCLEOTIDE SEQUENCE</scope>
    <source>
        <strain evidence="2">87-6 pot B 2015</strain>
    </source>
</reference>
<evidence type="ECO:0000313" key="3">
    <source>
        <dbReference type="Proteomes" id="UP000789375"/>
    </source>
</evidence>
<dbReference type="Gene3D" id="1.10.245.10">
    <property type="entry name" value="SWIB/MDM2 domain"/>
    <property type="match status" value="1"/>
</dbReference>
<dbReference type="Pfam" id="PF02201">
    <property type="entry name" value="SWIB"/>
    <property type="match status" value="1"/>
</dbReference>
<gene>
    <name evidence="2" type="ORF">FMOSSE_LOCUS5030</name>
</gene>
<dbReference type="EMBL" id="CAJVPP010000903">
    <property type="protein sequence ID" value="CAG8520983.1"/>
    <property type="molecule type" value="Genomic_DNA"/>
</dbReference>
<sequence length="474" mass="54873">MNPQRIQRAVAPSGYSNPLVLPQGIQGIQGIPPQYQYRPAPYQSYGQSQLLAETQRTAQLSHFWLAPGICLEYYIQPQRPTMANTNQPRPILASQHAGPSTLAIAPVPTVIRKRINPDPPLNIGSQQSKKKRAVERNIPEKLNAIVPESRFYTELQEFERRLDTTITRKRLEIQETINKPMRVKRTLRVFISNTAINQNPVQRETDENELEYCDANTPAWILRIEGRLLDWNKASSNPDGFDGFEIKRKGDTNLKCKIYFNLEHIPQKYKLSEELADLLDIHEGTKPGIIMALWQYIKLFNCPRMIFPQMPELLNKHLQPLDPIVIEYTIRVDKDFHQSRYAYDIEVEFDDPNKTRLSSIFSNVANQREIQTFDDKIVQCVQSINNSKTKRDFLLNFAKSPVEFINKWVESQSRDLELILGEHSVNLEDQRRSNFYKQNWVSEAVFHYSNALTQKKMHELLGSSNGGIKNDPKK</sequence>
<accession>A0A9N9A960</accession>
<dbReference type="InterPro" id="IPR036885">
    <property type="entry name" value="SWIB_MDM2_dom_sf"/>
</dbReference>
<dbReference type="Proteomes" id="UP000789375">
    <property type="component" value="Unassembled WGS sequence"/>
</dbReference>